<keyword evidence="4" id="KW-0479">Metal-binding</keyword>
<feature type="transmembrane region" description="Helical" evidence="8">
    <location>
        <begin position="53"/>
        <end position="71"/>
    </location>
</feature>
<dbReference type="InterPro" id="IPR034804">
    <property type="entry name" value="SQR/QFR_C/D"/>
</dbReference>
<keyword evidence="5 8" id="KW-1133">Transmembrane helix</keyword>
<keyword evidence="2" id="KW-0349">Heme</keyword>
<dbReference type="SUPFAM" id="SSF81343">
    <property type="entry name" value="Fumarate reductase respiratory complex transmembrane subunits"/>
    <property type="match status" value="1"/>
</dbReference>
<dbReference type="AlphaFoldDB" id="A0A4P2VKN0"/>
<proteinExistence type="predicted"/>
<dbReference type="GO" id="GO:0046872">
    <property type="term" value="F:metal ion binding"/>
    <property type="evidence" value="ECO:0007669"/>
    <property type="project" value="UniProtKB-KW"/>
</dbReference>
<dbReference type="Gene3D" id="1.20.1300.10">
    <property type="entry name" value="Fumarate reductase/succinate dehydrogenase, transmembrane subunit"/>
    <property type="match status" value="1"/>
</dbReference>
<name>A0A4P2VKN0_9ARCH</name>
<evidence type="ECO:0000256" key="5">
    <source>
        <dbReference type="ARBA" id="ARBA00022989"/>
    </source>
</evidence>
<evidence type="ECO:0000256" key="4">
    <source>
        <dbReference type="ARBA" id="ARBA00022723"/>
    </source>
</evidence>
<dbReference type="Proteomes" id="UP000509448">
    <property type="component" value="Chromosome"/>
</dbReference>
<dbReference type="GO" id="GO:0016020">
    <property type="term" value="C:membrane"/>
    <property type="evidence" value="ECO:0007669"/>
    <property type="project" value="UniProtKB-SubCell"/>
</dbReference>
<dbReference type="KEGG" id="ccai:NAS2_0405"/>
<gene>
    <name evidence="9" type="ORF">NAS2_0405</name>
</gene>
<organism evidence="9 10">
    <name type="scientific">Conexivisphaera calida</name>
    <dbReference type="NCBI Taxonomy" id="1874277"/>
    <lineage>
        <taxon>Archaea</taxon>
        <taxon>Nitrososphaerota</taxon>
        <taxon>Conexivisphaeria</taxon>
        <taxon>Conexivisphaerales</taxon>
        <taxon>Conexivisphaeraceae</taxon>
        <taxon>Conexivisphaera</taxon>
    </lineage>
</organism>
<keyword evidence="6" id="KW-0408">Iron</keyword>
<protein>
    <submittedName>
        <fullName evidence="9">Succinate dehydrogenase hydrophobic membrane anchor protein</fullName>
    </submittedName>
</protein>
<evidence type="ECO:0000256" key="8">
    <source>
        <dbReference type="SAM" id="Phobius"/>
    </source>
</evidence>
<keyword evidence="10" id="KW-1185">Reference proteome</keyword>
<evidence type="ECO:0000256" key="1">
    <source>
        <dbReference type="ARBA" id="ARBA00004370"/>
    </source>
</evidence>
<evidence type="ECO:0000256" key="3">
    <source>
        <dbReference type="ARBA" id="ARBA00022692"/>
    </source>
</evidence>
<dbReference type="EMBL" id="AP018732">
    <property type="protein sequence ID" value="BBE41795.1"/>
    <property type="molecule type" value="Genomic_DNA"/>
</dbReference>
<evidence type="ECO:0000256" key="2">
    <source>
        <dbReference type="ARBA" id="ARBA00022617"/>
    </source>
</evidence>
<evidence type="ECO:0000256" key="7">
    <source>
        <dbReference type="ARBA" id="ARBA00023136"/>
    </source>
</evidence>
<keyword evidence="7 8" id="KW-0472">Membrane</keyword>
<feature type="transmembrane region" description="Helical" evidence="8">
    <location>
        <begin position="12"/>
        <end position="33"/>
    </location>
</feature>
<accession>A0A4P2VKN0</accession>
<dbReference type="InterPro" id="IPR000701">
    <property type="entry name" value="SuccDH_FuR_B_TM-su"/>
</dbReference>
<evidence type="ECO:0000313" key="9">
    <source>
        <dbReference type="EMBL" id="BBE41795.1"/>
    </source>
</evidence>
<keyword evidence="3 8" id="KW-0812">Transmembrane</keyword>
<evidence type="ECO:0000313" key="10">
    <source>
        <dbReference type="Proteomes" id="UP000509448"/>
    </source>
</evidence>
<sequence length="119" mass="13109">MMRESTLMWIQYITGLGILVLGALHFASLTFLAPGGYTGALDYTTVISRYTDPLWAAALEAFLALLSYHVFNGFRIMLLELNQGSGWSKAVNVTMFLAALVVFLYGTRTIITFYLGGVV</sequence>
<reference evidence="9 10" key="1">
    <citation type="journal article" date="2019" name="ISME J.">
        <title>Isolation and characterization of a thermophilic sulfur- and iron-reducing thaumarchaeote from a terrestrial acidic hot spring.</title>
        <authorList>
            <person name="Kato S."/>
            <person name="Itoh T."/>
            <person name="Yuki M."/>
            <person name="Nagamori M."/>
            <person name="Ohnishi M."/>
            <person name="Uematsu K."/>
            <person name="Suzuki K."/>
            <person name="Takashina T."/>
            <person name="Ohkuma M."/>
        </authorList>
    </citation>
    <scope>NUCLEOTIDE SEQUENCE [LARGE SCALE GENOMIC DNA]</scope>
    <source>
        <strain evidence="9 10">NAS-02</strain>
    </source>
</reference>
<comment type="subcellular location">
    <subcellularLocation>
        <location evidence="1">Membrane</location>
    </subcellularLocation>
</comment>
<evidence type="ECO:0000256" key="6">
    <source>
        <dbReference type="ARBA" id="ARBA00023004"/>
    </source>
</evidence>
<feature type="transmembrane region" description="Helical" evidence="8">
    <location>
        <begin position="91"/>
        <end position="115"/>
    </location>
</feature>
<dbReference type="Pfam" id="PF01127">
    <property type="entry name" value="Sdh_cyt"/>
    <property type="match status" value="1"/>
</dbReference>